<name>A0A8S5UX47_9CAUD</name>
<feature type="transmembrane region" description="Helical" evidence="1">
    <location>
        <begin position="21"/>
        <end position="42"/>
    </location>
</feature>
<keyword evidence="1" id="KW-1133">Transmembrane helix</keyword>
<keyword evidence="1" id="KW-0812">Transmembrane</keyword>
<evidence type="ECO:0000313" key="2">
    <source>
        <dbReference type="EMBL" id="DAF99056.1"/>
    </source>
</evidence>
<accession>A0A8S5UX47</accession>
<organism evidence="2">
    <name type="scientific">Siphoviridae sp. ctDmR33</name>
    <dbReference type="NCBI Taxonomy" id="2825389"/>
    <lineage>
        <taxon>Viruses</taxon>
        <taxon>Duplodnaviria</taxon>
        <taxon>Heunggongvirae</taxon>
        <taxon>Uroviricota</taxon>
        <taxon>Caudoviricetes</taxon>
    </lineage>
</organism>
<keyword evidence="1" id="KW-0472">Membrane</keyword>
<reference evidence="2" key="1">
    <citation type="journal article" date="2021" name="Proc. Natl. Acad. Sci. U.S.A.">
        <title>A Catalog of Tens of Thousands of Viruses from Human Metagenomes Reveals Hidden Associations with Chronic Diseases.</title>
        <authorList>
            <person name="Tisza M.J."/>
            <person name="Buck C.B."/>
        </authorList>
    </citation>
    <scope>NUCLEOTIDE SEQUENCE</scope>
    <source>
        <strain evidence="2">CtDmR33</strain>
    </source>
</reference>
<protein>
    <submittedName>
        <fullName evidence="2">Uncharacterized protein</fullName>
    </submittedName>
</protein>
<dbReference type="EMBL" id="BK016159">
    <property type="protein sequence ID" value="DAF99056.1"/>
    <property type="molecule type" value="Genomic_DNA"/>
</dbReference>
<sequence length="45" mass="5086">MAKIERIKKAAKAKNIPEKSVAFVLGFFRAGALTYDDVIAWIEKF</sequence>
<proteinExistence type="predicted"/>
<evidence type="ECO:0000256" key="1">
    <source>
        <dbReference type="SAM" id="Phobius"/>
    </source>
</evidence>